<reference evidence="1" key="1">
    <citation type="submission" date="2014-01" db="EMBL/GenBank/DDBJ databases">
        <title>The resistance and spreading mechanisms of plasmid-mediated fluoroquinolone resistance genes.</title>
        <authorList>
            <person name="Pu X.-Y."/>
            <person name="Pan J.-C."/>
            <person name="Zhang W."/>
            <person name="Chen H."/>
            <person name="Zhu C."/>
        </authorList>
    </citation>
    <scope>NUCLEOTIDE SEQUENCE</scope>
    <source>
        <strain evidence="1">072</strain>
        <plasmid evidence="1">pSF07202</plasmid>
    </source>
</reference>
<protein>
    <submittedName>
        <fullName evidence="1">Uncharacterized protein</fullName>
    </submittedName>
</protein>
<proteinExistence type="predicted"/>
<keyword evidence="1" id="KW-0614">Plasmid</keyword>
<sequence>MTITAYSKTFKRELDARQLKNLFDENNADSALSFRDFVKADIECPACNVSGGHYVAEAKSQSKGNVVKQAHFAFRDSMGKDTHLPFCDFYTGSDKLNVVANDGRVDFMRSGSEATQLIGLMVCAGIEANIFSQQDIRNMRQWFLDLREQGSFIFNLNPHIVQIARASLIRNKRNREQYIVDVSETENSWFDIDNEVYQSLYFKFPELALDHRDNPELWGIRLKGVVTKAKSIIVKDSGTSTFDRSILSEKYQLATQVASLVRSTHPRLRVLLGYTTNALRSSNPLMAFAALLLFVSDWDVTVVEKKIEAILAVETVTDITAGNVVGMNPFIHYSAWILVKALHELQSELEYEVDFDAEFNSEKERLMKLYFPSEP</sequence>
<geneLocation type="plasmid" evidence="1">
    <name>pSF07202</name>
</geneLocation>
<organism evidence="1">
    <name type="scientific">Shigella flexneri 4c</name>
    <dbReference type="NCBI Taxonomy" id="1617964"/>
    <lineage>
        <taxon>Bacteria</taxon>
        <taxon>Pseudomonadati</taxon>
        <taxon>Pseudomonadota</taxon>
        <taxon>Gammaproteobacteria</taxon>
        <taxon>Enterobacterales</taxon>
        <taxon>Enterobacteriaceae</taxon>
        <taxon>Shigella</taxon>
    </lineage>
</organism>
<name>A0A0C5PC18_SHIFL</name>
<dbReference type="GeneID" id="39684761"/>
<dbReference type="EMBL" id="KJ201886">
    <property type="protein sequence ID" value="AJQ17357.1"/>
    <property type="molecule type" value="Genomic_DNA"/>
</dbReference>
<accession>A0A0C5PC18</accession>
<dbReference type="AlphaFoldDB" id="A0A0C5PC18"/>
<evidence type="ECO:0000313" key="1">
    <source>
        <dbReference type="EMBL" id="AJQ17357.1"/>
    </source>
</evidence>
<gene>
    <name evidence="1" type="ORF">pSF07202_040</name>
</gene>
<dbReference type="RefSeq" id="WP_024127759.1">
    <property type="nucleotide sequence ID" value="NZ_CP020341.1"/>
</dbReference>